<dbReference type="SUPFAM" id="SSF54593">
    <property type="entry name" value="Glyoxalase/Bleomycin resistance protein/Dihydroxybiphenyl dioxygenase"/>
    <property type="match status" value="1"/>
</dbReference>
<protein>
    <submittedName>
        <fullName evidence="2">VOC family protein</fullName>
    </submittedName>
</protein>
<dbReference type="Pfam" id="PF13468">
    <property type="entry name" value="Glyoxalase_3"/>
    <property type="match status" value="1"/>
</dbReference>
<dbReference type="RefSeq" id="WP_268778925.1">
    <property type="nucleotide sequence ID" value="NZ_JAPRAT010000003.1"/>
</dbReference>
<dbReference type="Gene3D" id="3.10.180.10">
    <property type="entry name" value="2,3-Dihydroxybiphenyl 1,2-Dioxygenase, domain 1"/>
    <property type="match status" value="1"/>
</dbReference>
<evidence type="ECO:0000259" key="1">
    <source>
        <dbReference type="PROSITE" id="PS51819"/>
    </source>
</evidence>
<evidence type="ECO:0000313" key="2">
    <source>
        <dbReference type="EMBL" id="MCZ0702164.1"/>
    </source>
</evidence>
<sequence>MAKIKWDHVVHYVNDLTAAKDVFVSNGLIAFEGGSHKQWGTYNVLSYFGLTYLEFLALEDRELAESIGDPNDVVKDAVKHLPEEEVLSRLALRTDDIEAVRERLTEHGIEATPIMAGKRNDAKGNLIEWKMMTIPGDYQGLPYPFVIQWNGSDEEREAQLKETGIIQEHPAGNVVMERAIFHVEQPQAVAEHWAELFDLALETIITDESSAVKTDKHAFVFQVGSENRLQVIEFSTDNEQLKGRNIKIGDGIYSFR</sequence>
<proteinExistence type="predicted"/>
<organism evidence="2 3">
    <name type="scientific">Natronobacillus azotifigens</name>
    <dbReference type="NCBI Taxonomy" id="472978"/>
    <lineage>
        <taxon>Bacteria</taxon>
        <taxon>Bacillati</taxon>
        <taxon>Bacillota</taxon>
        <taxon>Bacilli</taxon>
        <taxon>Bacillales</taxon>
        <taxon>Bacillaceae</taxon>
        <taxon>Natronobacillus</taxon>
    </lineage>
</organism>
<gene>
    <name evidence="2" type="ORF">OWO01_02930</name>
</gene>
<dbReference type="PANTHER" id="PTHR40265:SF1">
    <property type="entry name" value="GLYOXALASE-LIKE DOMAIN-CONTAINING PROTEIN"/>
    <property type="match status" value="1"/>
</dbReference>
<comment type="caution">
    <text evidence="2">The sequence shown here is derived from an EMBL/GenBank/DDBJ whole genome shotgun (WGS) entry which is preliminary data.</text>
</comment>
<dbReference type="PROSITE" id="PS51819">
    <property type="entry name" value="VOC"/>
    <property type="match status" value="1"/>
</dbReference>
<dbReference type="AlphaFoldDB" id="A0A9J6RA40"/>
<feature type="domain" description="VOC" evidence="1">
    <location>
        <begin position="5"/>
        <end position="148"/>
    </location>
</feature>
<dbReference type="InterPro" id="IPR025870">
    <property type="entry name" value="Glyoxalase-like_dom"/>
</dbReference>
<dbReference type="InterPro" id="IPR029068">
    <property type="entry name" value="Glyas_Bleomycin-R_OHBP_Dase"/>
</dbReference>
<keyword evidence="3" id="KW-1185">Reference proteome</keyword>
<evidence type="ECO:0000313" key="3">
    <source>
        <dbReference type="Proteomes" id="UP001084197"/>
    </source>
</evidence>
<accession>A0A9J6RA40</accession>
<dbReference type="EMBL" id="JAPRAT010000003">
    <property type="protein sequence ID" value="MCZ0702164.1"/>
    <property type="molecule type" value="Genomic_DNA"/>
</dbReference>
<name>A0A9J6RA40_9BACI</name>
<dbReference type="PANTHER" id="PTHR40265">
    <property type="entry name" value="BLL2707 PROTEIN"/>
    <property type="match status" value="1"/>
</dbReference>
<dbReference type="Proteomes" id="UP001084197">
    <property type="component" value="Unassembled WGS sequence"/>
</dbReference>
<dbReference type="InterPro" id="IPR037523">
    <property type="entry name" value="VOC_core"/>
</dbReference>
<reference evidence="2" key="1">
    <citation type="submission" date="2022-11" db="EMBL/GenBank/DDBJ databases">
        <title>WGS of Natronobacillus azotifigens 24KS-1, an anaerobic diazotrophic haloalkaliphile from soda-rich habitats.</title>
        <authorList>
            <person name="Sorokin D.Y."/>
            <person name="Merkel A.Y."/>
        </authorList>
    </citation>
    <scope>NUCLEOTIDE SEQUENCE</scope>
    <source>
        <strain evidence="2">24KS-1</strain>
    </source>
</reference>